<dbReference type="SUPFAM" id="SSF48403">
    <property type="entry name" value="Ankyrin repeat"/>
    <property type="match status" value="1"/>
</dbReference>
<keyword evidence="1" id="KW-0677">Repeat</keyword>
<evidence type="ECO:0000256" key="3">
    <source>
        <dbReference type="PROSITE-ProRule" id="PRU00023"/>
    </source>
</evidence>
<protein>
    <submittedName>
        <fullName evidence="4">Ankyrin repeat protein</fullName>
    </submittedName>
</protein>
<dbReference type="PANTHER" id="PTHR24189">
    <property type="entry name" value="MYOTROPHIN"/>
    <property type="match status" value="1"/>
</dbReference>
<dbReference type="InterPro" id="IPR036770">
    <property type="entry name" value="Ankyrin_rpt-contain_sf"/>
</dbReference>
<dbReference type="PANTHER" id="PTHR24189:SF50">
    <property type="entry name" value="ANKYRIN REPEAT AND SOCS BOX PROTEIN 2"/>
    <property type="match status" value="1"/>
</dbReference>
<dbReference type="Pfam" id="PF12796">
    <property type="entry name" value="Ank_2"/>
    <property type="match status" value="1"/>
</dbReference>
<keyword evidence="5" id="KW-1185">Reference proteome</keyword>
<evidence type="ECO:0000256" key="1">
    <source>
        <dbReference type="ARBA" id="ARBA00022737"/>
    </source>
</evidence>
<name>A0ABU1IY74_9BACL</name>
<reference evidence="4 5" key="1">
    <citation type="submission" date="2023-07" db="EMBL/GenBank/DDBJ databases">
        <title>Genomic Encyclopedia of Type Strains, Phase IV (KMG-IV): sequencing the most valuable type-strain genomes for metagenomic binning, comparative biology and taxonomic classification.</title>
        <authorList>
            <person name="Goeker M."/>
        </authorList>
    </citation>
    <scope>NUCLEOTIDE SEQUENCE [LARGE SCALE GENOMIC DNA]</scope>
    <source>
        <strain evidence="4 5">DSM 22170</strain>
    </source>
</reference>
<dbReference type="SMART" id="SM00248">
    <property type="entry name" value="ANK"/>
    <property type="match status" value="3"/>
</dbReference>
<comment type="caution">
    <text evidence="4">The sequence shown here is derived from an EMBL/GenBank/DDBJ whole genome shotgun (WGS) entry which is preliminary data.</text>
</comment>
<accession>A0ABU1IY74</accession>
<dbReference type="InterPro" id="IPR002110">
    <property type="entry name" value="Ankyrin_rpt"/>
</dbReference>
<dbReference type="InterPro" id="IPR050745">
    <property type="entry name" value="Multifunctional_regulatory"/>
</dbReference>
<gene>
    <name evidence="4" type="ORF">JOC58_002104</name>
</gene>
<dbReference type="PROSITE" id="PS50088">
    <property type="entry name" value="ANK_REPEAT"/>
    <property type="match status" value="1"/>
</dbReference>
<organism evidence="4 5">
    <name type="scientific">Paenibacillus hunanensis</name>
    <dbReference type="NCBI Taxonomy" id="539262"/>
    <lineage>
        <taxon>Bacteria</taxon>
        <taxon>Bacillati</taxon>
        <taxon>Bacillota</taxon>
        <taxon>Bacilli</taxon>
        <taxon>Bacillales</taxon>
        <taxon>Paenibacillaceae</taxon>
        <taxon>Paenibacillus</taxon>
    </lineage>
</organism>
<feature type="repeat" description="ANK" evidence="3">
    <location>
        <begin position="103"/>
        <end position="135"/>
    </location>
</feature>
<dbReference type="Gene3D" id="1.25.40.20">
    <property type="entry name" value="Ankyrin repeat-containing domain"/>
    <property type="match status" value="2"/>
</dbReference>
<evidence type="ECO:0000313" key="4">
    <source>
        <dbReference type="EMBL" id="MDR6244211.1"/>
    </source>
</evidence>
<keyword evidence="2 3" id="KW-0040">ANK repeat</keyword>
<dbReference type="Proteomes" id="UP001185028">
    <property type="component" value="Unassembled WGS sequence"/>
</dbReference>
<sequence length="351" mass="39427">MAKKRKTLPKNFDELIKAGDLSVLEEVFTKSDINAYGGYSKQPALSFYSISPEWIRWLVEHGADIEARDEYGKTPLHSHAQSWCGHAELLIELGADIEALDRDRETPLFRAATSFHPNTVRMLLDRGAQVNAVNKSGQTPLQEALSRCSNNNITGMAPIAKMLLEAGAIRTPDMQGYVERIGANFEFHRAGFNKDSVDETDAALRRLYEIFDVTPIEKRHMHDGVSPITVSKTSWQEQHDELWSWLVPSQGAAQTVQGEVIRVTGKISYEIMNNGGGNWDKEFRKILKAVLHYFSMGVPLEPDLLEEAAVLAKDLQHGDDYEAPARLCELAVKWVLTNPTPIALPEPDYRR</sequence>
<proteinExistence type="predicted"/>
<dbReference type="EMBL" id="JAVDQH010000007">
    <property type="protein sequence ID" value="MDR6244211.1"/>
    <property type="molecule type" value="Genomic_DNA"/>
</dbReference>
<evidence type="ECO:0000256" key="2">
    <source>
        <dbReference type="ARBA" id="ARBA00023043"/>
    </source>
</evidence>
<dbReference type="RefSeq" id="WP_188776272.1">
    <property type="nucleotide sequence ID" value="NZ_BMMB01000006.1"/>
</dbReference>
<dbReference type="PROSITE" id="PS50297">
    <property type="entry name" value="ANK_REP_REGION"/>
    <property type="match status" value="1"/>
</dbReference>
<evidence type="ECO:0000313" key="5">
    <source>
        <dbReference type="Proteomes" id="UP001185028"/>
    </source>
</evidence>